<evidence type="ECO:0000313" key="1">
    <source>
        <dbReference type="EMBL" id="KWX21623.1"/>
    </source>
</evidence>
<reference evidence="1 2" key="1">
    <citation type="submission" date="2015-07" db="EMBL/GenBank/DDBJ databases">
        <title>A draft genome sequence of Mycobacterium wolinskyi.</title>
        <authorList>
            <person name="de Man T.J."/>
            <person name="Perry K.A."/>
            <person name="Coulliette A.D."/>
            <person name="Jensen B."/>
            <person name="Toney N.C."/>
            <person name="Limbago B.M."/>
            <person name="Noble-Wang J."/>
        </authorList>
    </citation>
    <scope>NUCLEOTIDE SEQUENCE [LARGE SCALE GENOMIC DNA]</scope>
    <source>
        <strain evidence="1 2">CDC_01</strain>
    </source>
</reference>
<gene>
    <name evidence="1" type="ORF">AFM11_24140</name>
</gene>
<organism evidence="1 2">
    <name type="scientific">Mycolicibacterium wolinskyi</name>
    <dbReference type="NCBI Taxonomy" id="59750"/>
    <lineage>
        <taxon>Bacteria</taxon>
        <taxon>Bacillati</taxon>
        <taxon>Actinomycetota</taxon>
        <taxon>Actinomycetes</taxon>
        <taxon>Mycobacteriales</taxon>
        <taxon>Mycobacteriaceae</taxon>
        <taxon>Mycolicibacterium</taxon>
    </lineage>
</organism>
<dbReference type="Pfam" id="PF14019">
    <property type="entry name" value="DUF4235"/>
    <property type="match status" value="1"/>
</dbReference>
<dbReference type="EMBL" id="LGTW01000018">
    <property type="protein sequence ID" value="KWX21623.1"/>
    <property type="molecule type" value="Genomic_DNA"/>
</dbReference>
<dbReference type="STRING" id="59750.AWC31_23990"/>
<dbReference type="AlphaFoldDB" id="A0A132PH35"/>
<dbReference type="InterPro" id="IPR025329">
    <property type="entry name" value="DUF4235"/>
</dbReference>
<evidence type="ECO:0000313" key="2">
    <source>
        <dbReference type="Proteomes" id="UP000070612"/>
    </source>
</evidence>
<proteinExistence type="predicted"/>
<keyword evidence="2" id="KW-1185">Reference proteome</keyword>
<sequence>MSRSSKLLYRPLSIATSVAGGLLASAVFNQIWKRIDEPNLEPPDPKDLERSGAKALTAAAMQGLIFGLVRAAVDRAGAKGYRALAHESPK</sequence>
<accession>A0A132PH35</accession>
<dbReference type="PATRIC" id="fig|59750.3.peg.2187"/>
<dbReference type="RefSeq" id="WP_067853607.1">
    <property type="nucleotide sequence ID" value="NZ_JBJZOV010000008.1"/>
</dbReference>
<name>A0A132PH35_9MYCO</name>
<dbReference type="Proteomes" id="UP000070612">
    <property type="component" value="Unassembled WGS sequence"/>
</dbReference>
<protein>
    <submittedName>
        <fullName evidence="1">Membrane protein</fullName>
    </submittedName>
</protein>
<comment type="caution">
    <text evidence="1">The sequence shown here is derived from an EMBL/GenBank/DDBJ whole genome shotgun (WGS) entry which is preliminary data.</text>
</comment>